<gene>
    <name evidence="2" type="ORF">ACFSBW_18670</name>
</gene>
<protein>
    <submittedName>
        <fullName evidence="2">Uncharacterized protein</fullName>
    </submittedName>
</protein>
<feature type="transmembrane region" description="Helical" evidence="1">
    <location>
        <begin position="12"/>
        <end position="33"/>
    </location>
</feature>
<dbReference type="EMBL" id="JBHUDM010000011">
    <property type="protein sequence ID" value="MFD1643877.1"/>
    <property type="molecule type" value="Genomic_DNA"/>
</dbReference>
<dbReference type="InterPro" id="IPR058877">
    <property type="entry name" value="JAB/MPN_dom-containing"/>
</dbReference>
<evidence type="ECO:0000313" key="2">
    <source>
        <dbReference type="EMBL" id="MFD1643877.1"/>
    </source>
</evidence>
<dbReference type="Pfam" id="PF26422">
    <property type="entry name" value="Halo_JAB_MPN"/>
    <property type="match status" value="1"/>
</dbReference>
<sequence length="232" mass="24871">MYAVSNRFESTRWAAVFVLGVLIVGFGTVGIVLDLLPEIPLSGLGVGIDLDLELLGMGAVAGAVLGDRIAPGSSSATEAIDHTPVGTDTRWPVFVTRPLLDALLEYAAEAEPETLSMRLATTPADRLNAPVDAASSMPVFTHLYLPREPNAVGSVFGVDLHVPAGRTHGRFLTHPQSGPQLTKRDDLSEVVFVAVPPWETDSVSVFDRAGRRHPLRVVDAVPPEEMLQYSNQ</sequence>
<name>A0ABD6DD26_9EURY</name>
<keyword evidence="1" id="KW-0472">Membrane</keyword>
<keyword evidence="3" id="KW-1185">Reference proteome</keyword>
<keyword evidence="1" id="KW-0812">Transmembrane</keyword>
<proteinExistence type="predicted"/>
<comment type="caution">
    <text evidence="2">The sequence shown here is derived from an EMBL/GenBank/DDBJ whole genome shotgun (WGS) entry which is preliminary data.</text>
</comment>
<keyword evidence="1" id="KW-1133">Transmembrane helix</keyword>
<evidence type="ECO:0000256" key="1">
    <source>
        <dbReference type="SAM" id="Phobius"/>
    </source>
</evidence>
<dbReference type="RefSeq" id="WP_256397807.1">
    <property type="nucleotide sequence ID" value="NZ_JANHDJ010000013.1"/>
</dbReference>
<accession>A0ABD6DD26</accession>
<dbReference type="Proteomes" id="UP001597052">
    <property type="component" value="Unassembled WGS sequence"/>
</dbReference>
<organism evidence="2 3">
    <name type="scientific">Halohasta litorea</name>
    <dbReference type="NCBI Taxonomy" id="869891"/>
    <lineage>
        <taxon>Archaea</taxon>
        <taxon>Methanobacteriati</taxon>
        <taxon>Methanobacteriota</taxon>
        <taxon>Stenosarchaea group</taxon>
        <taxon>Halobacteria</taxon>
        <taxon>Halobacteriales</taxon>
        <taxon>Haloferacaceae</taxon>
        <taxon>Halohasta</taxon>
    </lineage>
</organism>
<reference evidence="2 3" key="1">
    <citation type="journal article" date="2019" name="Int. J. Syst. Evol. Microbiol.">
        <title>The Global Catalogue of Microorganisms (GCM) 10K type strain sequencing project: providing services to taxonomists for standard genome sequencing and annotation.</title>
        <authorList>
            <consortium name="The Broad Institute Genomics Platform"/>
            <consortium name="The Broad Institute Genome Sequencing Center for Infectious Disease"/>
            <person name="Wu L."/>
            <person name="Ma J."/>
        </authorList>
    </citation>
    <scope>NUCLEOTIDE SEQUENCE [LARGE SCALE GENOMIC DNA]</scope>
    <source>
        <strain evidence="2 3">CGMCC 1.10593</strain>
    </source>
</reference>
<dbReference type="AlphaFoldDB" id="A0ABD6DD26"/>
<evidence type="ECO:0000313" key="3">
    <source>
        <dbReference type="Proteomes" id="UP001597052"/>
    </source>
</evidence>